<dbReference type="InterPro" id="IPR023366">
    <property type="entry name" value="ATP_synth_asu-like_sf"/>
</dbReference>
<evidence type="ECO:0000313" key="10">
    <source>
        <dbReference type="EMBL" id="PSR78713.1"/>
    </source>
</evidence>
<evidence type="ECO:0000256" key="3">
    <source>
        <dbReference type="ARBA" id="ARBA00012827"/>
    </source>
</evidence>
<comment type="pathway">
    <text evidence="2">Cofactor biosynthesis; riboflavin biosynthesis; riboflavin from 2-hydroxy-3-oxobutyl phosphate and 5-amino-6-(D-ribitylamino)uracil: step 2/2.</text>
</comment>
<dbReference type="PROSITE" id="PS51177">
    <property type="entry name" value="LUMAZINE_BIND"/>
    <property type="match status" value="2"/>
</dbReference>
<reference evidence="10 11" key="1">
    <citation type="submission" date="2018-02" db="EMBL/GenBank/DDBJ databases">
        <title>Genome sequence of the basidiomycete white-rot fungus Phlebia centrifuga.</title>
        <authorList>
            <person name="Granchi Z."/>
            <person name="Peng M."/>
            <person name="de Vries R.P."/>
            <person name="Hilden K."/>
            <person name="Makela M.R."/>
            <person name="Grigoriev I."/>
            <person name="Riley R."/>
        </authorList>
    </citation>
    <scope>NUCLEOTIDE SEQUENCE [LARGE SCALE GENOMIC DNA]</scope>
    <source>
        <strain evidence="10 11">FBCC195</strain>
    </source>
</reference>
<feature type="domain" description="Lumazine-binding" evidence="9">
    <location>
        <begin position="661"/>
        <end position="765"/>
    </location>
</feature>
<dbReference type="Gene3D" id="2.40.30.20">
    <property type="match status" value="2"/>
</dbReference>
<dbReference type="PANTHER" id="PTHR21098">
    <property type="entry name" value="RIBOFLAVIN SYNTHASE ALPHA CHAIN"/>
    <property type="match status" value="1"/>
</dbReference>
<dbReference type="SUPFAM" id="SSF52047">
    <property type="entry name" value="RNI-like"/>
    <property type="match status" value="1"/>
</dbReference>
<protein>
    <recommendedName>
        <fullName evidence="4">Riboflavin synthase</fullName>
        <ecNumber evidence="3">2.5.1.9</ecNumber>
    </recommendedName>
</protein>
<dbReference type="SUPFAM" id="SSF63380">
    <property type="entry name" value="Riboflavin synthase domain-like"/>
    <property type="match status" value="2"/>
</dbReference>
<dbReference type="EMBL" id="MLYV02000728">
    <property type="protein sequence ID" value="PSR78713.1"/>
    <property type="molecule type" value="Genomic_DNA"/>
</dbReference>
<evidence type="ECO:0000259" key="9">
    <source>
        <dbReference type="PROSITE" id="PS51177"/>
    </source>
</evidence>
<dbReference type="Gene3D" id="1.20.1280.50">
    <property type="match status" value="1"/>
</dbReference>
<dbReference type="GO" id="GO:0004746">
    <property type="term" value="F:riboflavin synthase activity"/>
    <property type="evidence" value="ECO:0007669"/>
    <property type="project" value="UniProtKB-EC"/>
</dbReference>
<dbReference type="FunFam" id="2.40.30.20:FF:000004">
    <property type="entry name" value="Riboflavin synthase, alpha subunit"/>
    <property type="match status" value="1"/>
</dbReference>
<dbReference type="InterPro" id="IPR036047">
    <property type="entry name" value="F-box-like_dom_sf"/>
</dbReference>
<dbReference type="GO" id="GO:0009231">
    <property type="term" value="P:riboflavin biosynthetic process"/>
    <property type="evidence" value="ECO:0007669"/>
    <property type="project" value="UniProtKB-KW"/>
</dbReference>
<dbReference type="Proteomes" id="UP000186601">
    <property type="component" value="Unassembled WGS sequence"/>
</dbReference>
<dbReference type="STRING" id="98765.A0A2R6NX29"/>
<keyword evidence="11" id="KW-1185">Reference proteome</keyword>
<comment type="caution">
    <text evidence="10">The sequence shown here is derived from an EMBL/GenBank/DDBJ whole genome shotgun (WGS) entry which is preliminary data.</text>
</comment>
<dbReference type="InterPro" id="IPR017938">
    <property type="entry name" value="Riboflavin_synthase-like_b-brl"/>
</dbReference>
<organism evidence="10 11">
    <name type="scientific">Hermanssonia centrifuga</name>
    <dbReference type="NCBI Taxonomy" id="98765"/>
    <lineage>
        <taxon>Eukaryota</taxon>
        <taxon>Fungi</taxon>
        <taxon>Dikarya</taxon>
        <taxon>Basidiomycota</taxon>
        <taxon>Agaricomycotina</taxon>
        <taxon>Agaricomycetes</taxon>
        <taxon>Polyporales</taxon>
        <taxon>Meruliaceae</taxon>
        <taxon>Hermanssonia</taxon>
    </lineage>
</organism>
<sequence length="795" mass="88798">MVPSDIPMFPDTLEETESVRRARNSLLSQWEQHRLAIHMVKRQLNNLTLLGRLPNEILLEVFRWYADICAIEWGPGAKRTPYSWIRVTRVCHRFRELCLATPTLWTRVVLTDNIKCIEIMLSRSQNAPLVVEGDTASLGSKPFLVSLCIVLKELYRIRSLDLRLSWNLYAAISVIPAALQKAPKLRQLKLAAPYAGRMAALPDMVLDNFGLELEELVLYRYPWSWEGLKNCSTLRHLSIAHDKGTTLPPPKIDEVLDALANMPHLVTLELQIVWARDNSLLDRERVVEVPTLEHLSLSGHGITCAALLDHLQLDQSTTISFTGMQLREGEHYAAYLPALASKIQRNCSKPIVAFSIGQEPGVIELSFWTDVQSIERKQYKLDVIKPKLCFDLPLCADSQLIPIWSQLPLSDVRSMWMSSVVMKGLYHDGRADILHGMENVAEVHLADWSLKGVSFVLTSVLEESNRGESDILPKLCFPNMQTLVLDGLNFQYCGKPYGGGRYGRERCENCRTGCGGKLQSDLEIRKKRGTGIRRLVLKDTHRLSRHNIELLATSVDEIVWDHLRIEHLGTVSSIEHDEGGCTLTISESSPILDDCHIGDSIAVNGACLTVIEFDVAQNGGWFKVWLANETLERTDLGERKTGDQVNLERAMGAHIRFGGHFVQAHVDTTATLVEKKPDGDSLRLLFKLPEPTPSRPSLLPYLIPKGYVTIDGASLTITSVNDAERTFGVMLITHTQEKITLGKKATNAKVNIEVDMVGKYVEKSVTAALGGGGNEGVRALVERVVEDVLARKGIV</sequence>
<feature type="repeat" description="Lumazine-binding" evidence="8">
    <location>
        <begin position="560"/>
        <end position="660"/>
    </location>
</feature>
<proteinExistence type="predicted"/>
<dbReference type="AlphaFoldDB" id="A0A2R6NX29"/>
<keyword evidence="7" id="KW-0677">Repeat</keyword>
<gene>
    <name evidence="10" type="ORF">PHLCEN_2v7302</name>
</gene>
<dbReference type="Gene3D" id="3.80.10.10">
    <property type="entry name" value="Ribonuclease Inhibitor"/>
    <property type="match status" value="1"/>
</dbReference>
<evidence type="ECO:0000256" key="5">
    <source>
        <dbReference type="ARBA" id="ARBA00022619"/>
    </source>
</evidence>
<keyword evidence="6" id="KW-0808">Transferase</keyword>
<dbReference type="NCBIfam" id="NF006767">
    <property type="entry name" value="PRK09289.1"/>
    <property type="match status" value="1"/>
</dbReference>
<evidence type="ECO:0000256" key="8">
    <source>
        <dbReference type="PROSITE-ProRule" id="PRU00524"/>
    </source>
</evidence>
<name>A0A2R6NX29_9APHY</name>
<evidence type="ECO:0000256" key="6">
    <source>
        <dbReference type="ARBA" id="ARBA00022679"/>
    </source>
</evidence>
<evidence type="ECO:0000256" key="1">
    <source>
        <dbReference type="ARBA" id="ARBA00002803"/>
    </source>
</evidence>
<dbReference type="InterPro" id="IPR001783">
    <property type="entry name" value="Lumazine-bd"/>
</dbReference>
<keyword evidence="5" id="KW-0686">Riboflavin biosynthesis</keyword>
<dbReference type="PANTHER" id="PTHR21098:SF0">
    <property type="entry name" value="RIBOFLAVIN SYNTHASE"/>
    <property type="match status" value="1"/>
</dbReference>
<dbReference type="Pfam" id="PF12937">
    <property type="entry name" value="F-box-like"/>
    <property type="match status" value="1"/>
</dbReference>
<dbReference type="InterPro" id="IPR032675">
    <property type="entry name" value="LRR_dom_sf"/>
</dbReference>
<dbReference type="CDD" id="cd00402">
    <property type="entry name" value="Riboflavin_synthase_like"/>
    <property type="match status" value="1"/>
</dbReference>
<dbReference type="OrthoDB" id="10258924at2759"/>
<dbReference type="Pfam" id="PF00677">
    <property type="entry name" value="Lum_binding"/>
    <property type="match status" value="2"/>
</dbReference>
<dbReference type="SUPFAM" id="SSF81383">
    <property type="entry name" value="F-box domain"/>
    <property type="match status" value="1"/>
</dbReference>
<feature type="repeat" description="Lumazine-binding" evidence="8">
    <location>
        <begin position="661"/>
        <end position="765"/>
    </location>
</feature>
<feature type="domain" description="Lumazine-binding" evidence="9">
    <location>
        <begin position="560"/>
        <end position="660"/>
    </location>
</feature>
<evidence type="ECO:0000256" key="7">
    <source>
        <dbReference type="ARBA" id="ARBA00022737"/>
    </source>
</evidence>
<evidence type="ECO:0000313" key="11">
    <source>
        <dbReference type="Proteomes" id="UP000186601"/>
    </source>
</evidence>
<dbReference type="InterPro" id="IPR026017">
    <property type="entry name" value="Lumazine-bd_dom"/>
</dbReference>
<dbReference type="InterPro" id="IPR001810">
    <property type="entry name" value="F-box_dom"/>
</dbReference>
<dbReference type="EC" id="2.5.1.9" evidence="3"/>
<evidence type="ECO:0000256" key="4">
    <source>
        <dbReference type="ARBA" id="ARBA00013950"/>
    </source>
</evidence>
<evidence type="ECO:0000256" key="2">
    <source>
        <dbReference type="ARBA" id="ARBA00004887"/>
    </source>
</evidence>
<accession>A0A2R6NX29</accession>
<dbReference type="NCBIfam" id="TIGR00187">
    <property type="entry name" value="ribE"/>
    <property type="match status" value="1"/>
</dbReference>
<comment type="function">
    <text evidence="1">Catalyzes the dismutation of two molecules of 6,7-dimethyl-8-ribityllumazine, resulting in the formation of riboflavin and 5-amino-6-(D-ribitylamino)uracil.</text>
</comment>